<reference evidence="1 2" key="1">
    <citation type="submission" date="2020-08" db="EMBL/GenBank/DDBJ databases">
        <title>Genomic Encyclopedia of Type Strains, Phase III (KMG-III): the genomes of soil and plant-associated and newly described type strains.</title>
        <authorList>
            <person name="Whitman W."/>
        </authorList>
    </citation>
    <scope>NUCLEOTIDE SEQUENCE [LARGE SCALE GENOMIC DNA]</scope>
    <source>
        <strain evidence="1 2">CECT 8693</strain>
    </source>
</reference>
<organism evidence="1 2">
    <name type="scientific">Fontibacillus solani</name>
    <dbReference type="NCBI Taxonomy" id="1572857"/>
    <lineage>
        <taxon>Bacteria</taxon>
        <taxon>Bacillati</taxon>
        <taxon>Bacillota</taxon>
        <taxon>Bacilli</taxon>
        <taxon>Bacillales</taxon>
        <taxon>Paenibacillaceae</taxon>
        <taxon>Fontibacillus</taxon>
    </lineage>
</organism>
<keyword evidence="2" id="KW-1185">Reference proteome</keyword>
<proteinExistence type="predicted"/>
<protein>
    <submittedName>
        <fullName evidence="1">Uncharacterized protein</fullName>
    </submittedName>
</protein>
<dbReference type="EMBL" id="JACJIP010000002">
    <property type="protein sequence ID" value="MBA9083932.1"/>
    <property type="molecule type" value="Genomic_DNA"/>
</dbReference>
<dbReference type="Proteomes" id="UP000567067">
    <property type="component" value="Unassembled WGS sequence"/>
</dbReference>
<evidence type="ECO:0000313" key="1">
    <source>
        <dbReference type="EMBL" id="MBA9083932.1"/>
    </source>
</evidence>
<sequence>MLELMNRVVLEKSVSCTAIDFEECTFCDGEKNDNDLCNVCDGQWYDLVD</sequence>
<comment type="caution">
    <text evidence="1">The sequence shown here is derived from an EMBL/GenBank/DDBJ whole genome shotgun (WGS) entry which is preliminary data.</text>
</comment>
<dbReference type="AlphaFoldDB" id="A0A7W3SPX8"/>
<accession>A0A7W3SPX8</accession>
<name>A0A7W3SPX8_9BACL</name>
<gene>
    <name evidence="1" type="ORF">FHR92_000386</name>
</gene>
<evidence type="ECO:0000313" key="2">
    <source>
        <dbReference type="Proteomes" id="UP000567067"/>
    </source>
</evidence>